<reference evidence="3 4" key="1">
    <citation type="submission" date="2023-08" db="EMBL/GenBank/DDBJ databases">
        <title>Genome sequence of Thermaerobacter compostii strain Ins1, a spore-forming filamentous bacterium isolated from a deep geothermal reservoir.</title>
        <authorList>
            <person name="Bregnard D."/>
            <person name="Gonzalez D."/>
            <person name="Junier P."/>
        </authorList>
    </citation>
    <scope>NUCLEOTIDE SEQUENCE [LARGE SCALE GENOMIC DNA]</scope>
    <source>
        <strain evidence="3 4">Ins1</strain>
    </source>
</reference>
<dbReference type="PANTHER" id="PTHR33055:SF13">
    <property type="entry name" value="TRANSPOSASE"/>
    <property type="match status" value="1"/>
</dbReference>
<organism evidence="3 4">
    <name type="scientific">Thermaerobacter composti</name>
    <dbReference type="NCBI Taxonomy" id="554949"/>
    <lineage>
        <taxon>Bacteria</taxon>
        <taxon>Bacillati</taxon>
        <taxon>Bacillota</taxon>
        <taxon>Clostridia</taxon>
        <taxon>Eubacteriales</taxon>
        <taxon>Clostridiales Family XVII. Incertae Sedis</taxon>
        <taxon>Thermaerobacter</taxon>
    </lineage>
</organism>
<dbReference type="Pfam" id="PF02371">
    <property type="entry name" value="Transposase_20"/>
    <property type="match status" value="1"/>
</dbReference>
<name>A0ABZ0QQN5_9FIRM</name>
<proteinExistence type="predicted"/>
<evidence type="ECO:0000259" key="1">
    <source>
        <dbReference type="Pfam" id="PF01548"/>
    </source>
</evidence>
<feature type="domain" description="Transposase IS116/IS110/IS902 C-terminal" evidence="2">
    <location>
        <begin position="213"/>
        <end position="293"/>
    </location>
</feature>
<dbReference type="EMBL" id="CP132508">
    <property type="protein sequence ID" value="WPD19716.1"/>
    <property type="molecule type" value="Genomic_DNA"/>
</dbReference>
<dbReference type="RefSeq" id="WP_318751205.1">
    <property type="nucleotide sequence ID" value="NZ_CP132508.1"/>
</dbReference>
<dbReference type="Proteomes" id="UP001304683">
    <property type="component" value="Chromosome"/>
</dbReference>
<evidence type="ECO:0000313" key="3">
    <source>
        <dbReference type="EMBL" id="WPD19716.1"/>
    </source>
</evidence>
<feature type="domain" description="Transposase IS110-like N-terminal" evidence="1">
    <location>
        <begin position="5"/>
        <end position="149"/>
    </location>
</feature>
<dbReference type="InterPro" id="IPR002525">
    <property type="entry name" value="Transp_IS110-like_N"/>
</dbReference>
<dbReference type="InterPro" id="IPR047650">
    <property type="entry name" value="Transpos_IS110"/>
</dbReference>
<accession>A0ABZ0QQN5</accession>
<protein>
    <submittedName>
        <fullName evidence="3">IS110 family transposase</fullName>
    </submittedName>
</protein>
<dbReference type="InterPro" id="IPR003346">
    <property type="entry name" value="Transposase_20"/>
</dbReference>
<dbReference type="Pfam" id="PF01548">
    <property type="entry name" value="DEDD_Tnp_IS110"/>
    <property type="match status" value="1"/>
</dbReference>
<dbReference type="PANTHER" id="PTHR33055">
    <property type="entry name" value="TRANSPOSASE FOR INSERTION SEQUENCE ELEMENT IS1111A"/>
    <property type="match status" value="1"/>
</dbReference>
<gene>
    <name evidence="3" type="ORF">Q5761_03350</name>
</gene>
<sequence length="397" mass="44238">MPRYIGLDVHQRYVHACEFRPDRPEGQQERHFRFPNTPEAWTALVAELDREAVVVLEVTGNAFEIHDILLPHAGKILLANPAELKRLGSGRHTDRVDAARLAKMAALGIVPTVWVPPQPMRQVRRLLKTRERLDSQRRALLNQARAALGRHGIRVPRGADPAVLLERVEGVPLPPGERLAVQVTLEAAQVLEAQVEVLTAEIARQVAKVPEVRLLLTVTGVGLLTAATVWAKLGDPGRFRGPKQVARYAGLDPSVDQSGERDRRGRISRHGDRLLRRALIEAAWSVARHDEGELGRFFRRKAAQLGTRKALVALARKLLIVAWRILRTGEPYRAQKPRTVQRKLWTLRRWTQRGADKETVGQRVLQATLARLGMGSGSVATAAARRTKEMGFRPAGA</sequence>
<dbReference type="NCBIfam" id="NF033542">
    <property type="entry name" value="transpos_IS110"/>
    <property type="match status" value="1"/>
</dbReference>
<evidence type="ECO:0000259" key="2">
    <source>
        <dbReference type="Pfam" id="PF02371"/>
    </source>
</evidence>
<keyword evidence="4" id="KW-1185">Reference proteome</keyword>
<evidence type="ECO:0000313" key="4">
    <source>
        <dbReference type="Proteomes" id="UP001304683"/>
    </source>
</evidence>